<keyword evidence="1 4" id="KW-0808">Transferase</keyword>
<sequence>MNAITLRQAVVEDADAIAALVSEAYSPYIARIGREPAPMLDDYQQVVHEDDVFVATLASRIVGLLVMRREERELLLVNVAVLPACKGQGIGRMLMDFCEAHACAAGCETIRLYTHERMTENIEIYARLGYHETHRAAQDGFERVFMRKSLL</sequence>
<dbReference type="PANTHER" id="PTHR43877:SF2">
    <property type="entry name" value="AMINOALKYLPHOSPHONATE N-ACETYLTRANSFERASE-RELATED"/>
    <property type="match status" value="1"/>
</dbReference>
<evidence type="ECO:0000259" key="3">
    <source>
        <dbReference type="PROSITE" id="PS51186"/>
    </source>
</evidence>
<protein>
    <submittedName>
        <fullName evidence="4">N-acetyltransferase</fullName>
    </submittedName>
</protein>
<dbReference type="EMBL" id="CP034338">
    <property type="protein sequence ID" value="AZL68131.1"/>
    <property type="molecule type" value="Genomic_DNA"/>
</dbReference>
<dbReference type="InterPro" id="IPR050832">
    <property type="entry name" value="Bact_Acetyltransf"/>
</dbReference>
<evidence type="ECO:0000313" key="4">
    <source>
        <dbReference type="EMBL" id="AZL68131.1"/>
    </source>
</evidence>
<dbReference type="AlphaFoldDB" id="A0A3S8UIN3"/>
<dbReference type="Gene3D" id="3.40.630.30">
    <property type="match status" value="1"/>
</dbReference>
<dbReference type="Proteomes" id="UP000268230">
    <property type="component" value="Chromosome"/>
</dbReference>
<proteinExistence type="predicted"/>
<gene>
    <name evidence="4" type="ORF">EJA05_10465</name>
</gene>
<dbReference type="OrthoDB" id="281808at2"/>
<evidence type="ECO:0000313" key="5">
    <source>
        <dbReference type="Proteomes" id="UP000268230"/>
    </source>
</evidence>
<dbReference type="KEGG" id="pory:EJA05_10465"/>
<organism evidence="4 5">
    <name type="scientific">Pseudomonas entomophila</name>
    <dbReference type="NCBI Taxonomy" id="312306"/>
    <lineage>
        <taxon>Bacteria</taxon>
        <taxon>Pseudomonadati</taxon>
        <taxon>Pseudomonadota</taxon>
        <taxon>Gammaproteobacteria</taxon>
        <taxon>Pseudomonadales</taxon>
        <taxon>Pseudomonadaceae</taxon>
        <taxon>Pseudomonas</taxon>
    </lineage>
</organism>
<name>A0A3S8UIN3_9PSED</name>
<feature type="domain" description="N-acetyltransferase" evidence="3">
    <location>
        <begin position="4"/>
        <end position="151"/>
    </location>
</feature>
<dbReference type="PANTHER" id="PTHR43877">
    <property type="entry name" value="AMINOALKYLPHOSPHONATE N-ACETYLTRANSFERASE-RELATED-RELATED"/>
    <property type="match status" value="1"/>
</dbReference>
<evidence type="ECO:0000256" key="2">
    <source>
        <dbReference type="ARBA" id="ARBA00023315"/>
    </source>
</evidence>
<accession>A0A3S8UIN3</accession>
<dbReference type="GO" id="GO:0016747">
    <property type="term" value="F:acyltransferase activity, transferring groups other than amino-acyl groups"/>
    <property type="evidence" value="ECO:0007669"/>
    <property type="project" value="InterPro"/>
</dbReference>
<dbReference type="Pfam" id="PF13508">
    <property type="entry name" value="Acetyltransf_7"/>
    <property type="match status" value="1"/>
</dbReference>
<reference evidence="4 5" key="1">
    <citation type="submission" date="2018-12" db="EMBL/GenBank/DDBJ databases">
        <authorList>
            <person name="Li S."/>
            <person name="Yang R."/>
            <person name="Chen G."/>
            <person name="Zou L."/>
            <person name="Zhang C."/>
            <person name="Chen Y."/>
            <person name="Liu Z."/>
            <person name="Li Y."/>
            <person name="Yan Y."/>
            <person name="Huang M."/>
            <person name="Chen T."/>
        </authorList>
    </citation>
    <scope>NUCLEOTIDE SEQUENCE [LARGE SCALE GENOMIC DNA]</scope>
    <source>
        <strain evidence="4 5">1257</strain>
    </source>
</reference>
<dbReference type="InterPro" id="IPR000182">
    <property type="entry name" value="GNAT_dom"/>
</dbReference>
<dbReference type="SUPFAM" id="SSF55729">
    <property type="entry name" value="Acyl-CoA N-acyltransferases (Nat)"/>
    <property type="match status" value="1"/>
</dbReference>
<dbReference type="InterPro" id="IPR016181">
    <property type="entry name" value="Acyl_CoA_acyltransferase"/>
</dbReference>
<evidence type="ECO:0000256" key="1">
    <source>
        <dbReference type="ARBA" id="ARBA00022679"/>
    </source>
</evidence>
<keyword evidence="2" id="KW-0012">Acyltransferase</keyword>
<dbReference type="CDD" id="cd04301">
    <property type="entry name" value="NAT_SF"/>
    <property type="match status" value="1"/>
</dbReference>
<dbReference type="PROSITE" id="PS51186">
    <property type="entry name" value="GNAT"/>
    <property type="match status" value="1"/>
</dbReference>